<evidence type="ECO:0000313" key="2">
    <source>
        <dbReference type="EMBL" id="RJP16038.1"/>
    </source>
</evidence>
<dbReference type="InterPro" id="IPR048574">
    <property type="entry name" value="RUBY_RBDX"/>
</dbReference>
<dbReference type="InterPro" id="IPR024934">
    <property type="entry name" value="Rubredoxin-like_dom"/>
</dbReference>
<dbReference type="EMBL" id="QZKU01000128">
    <property type="protein sequence ID" value="RJP16038.1"/>
    <property type="molecule type" value="Genomic_DNA"/>
</dbReference>
<dbReference type="Pfam" id="PF21349">
    <property type="entry name" value="RUBY_RBDX"/>
    <property type="match status" value="1"/>
</dbReference>
<comment type="caution">
    <text evidence="2">The sequence shown here is derived from an EMBL/GenBank/DDBJ whole genome shotgun (WGS) entry which is preliminary data.</text>
</comment>
<protein>
    <submittedName>
        <fullName evidence="2">MBL fold metallo-hydrolase</fullName>
    </submittedName>
</protein>
<name>A0A3A4N215_ABYX5</name>
<dbReference type="SUPFAM" id="SSF57802">
    <property type="entry name" value="Rubredoxin-like"/>
    <property type="match status" value="1"/>
</dbReference>
<dbReference type="InterPro" id="IPR036866">
    <property type="entry name" value="RibonucZ/Hydroxyglut_hydro"/>
</dbReference>
<sequence length="238" mass="27084">MKRKQYVCLVCGFNMIGFHPDRCPFCGAAKEHFITVEECSARYKVVATPVSDRVTRLNSDPPLGIEHAAYRIETGGGACWIDCPSSFDSSLKRAEKIFFTHHHFLGASNLYRELFAAEVQIHRDDSVHEICRPFTFDAVFDENFVHQGIEAFHVDGHTPGFTFYLFEDVLFICDYVFLDDSGMKYNPFGPAGQTVEGGRRIRDILEGRKLSLACGYNYVIEYDDWKRRFAAGPLFGGY</sequence>
<dbReference type="Proteomes" id="UP000265882">
    <property type="component" value="Unassembled WGS sequence"/>
</dbReference>
<dbReference type="Gene3D" id="2.20.28.10">
    <property type="match status" value="1"/>
</dbReference>
<dbReference type="AlphaFoldDB" id="A0A3A4N215"/>
<evidence type="ECO:0000259" key="1">
    <source>
        <dbReference type="PROSITE" id="PS50903"/>
    </source>
</evidence>
<proteinExistence type="predicted"/>
<reference evidence="2 3" key="1">
    <citation type="journal article" date="2017" name="ISME J.">
        <title>Energy and carbon metabolisms in a deep terrestrial subsurface fluid microbial community.</title>
        <authorList>
            <person name="Momper L."/>
            <person name="Jungbluth S.P."/>
            <person name="Lee M.D."/>
            <person name="Amend J.P."/>
        </authorList>
    </citation>
    <scope>NUCLEOTIDE SEQUENCE [LARGE SCALE GENOMIC DNA]</scope>
    <source>
        <strain evidence="2">SURF_5</strain>
    </source>
</reference>
<keyword evidence="2" id="KW-0378">Hydrolase</keyword>
<dbReference type="GO" id="GO:0005506">
    <property type="term" value="F:iron ion binding"/>
    <property type="evidence" value="ECO:0007669"/>
    <property type="project" value="InterPro"/>
</dbReference>
<evidence type="ECO:0000313" key="3">
    <source>
        <dbReference type="Proteomes" id="UP000265882"/>
    </source>
</evidence>
<accession>A0A3A4N215</accession>
<organism evidence="2 3">
    <name type="scientific">Abyssobacteria bacterium (strain SURF_5)</name>
    <dbReference type="NCBI Taxonomy" id="2093360"/>
    <lineage>
        <taxon>Bacteria</taxon>
        <taxon>Pseudomonadati</taxon>
        <taxon>Candidatus Hydrogenedentota</taxon>
        <taxon>Candidatus Abyssobacteria</taxon>
    </lineage>
</organism>
<dbReference type="GO" id="GO:0016787">
    <property type="term" value="F:hydrolase activity"/>
    <property type="evidence" value="ECO:0007669"/>
    <property type="project" value="UniProtKB-KW"/>
</dbReference>
<dbReference type="SUPFAM" id="SSF56281">
    <property type="entry name" value="Metallo-hydrolase/oxidoreductase"/>
    <property type="match status" value="1"/>
</dbReference>
<dbReference type="PROSITE" id="PS50903">
    <property type="entry name" value="RUBREDOXIN_LIKE"/>
    <property type="match status" value="1"/>
</dbReference>
<dbReference type="Gene3D" id="3.60.15.10">
    <property type="entry name" value="Ribonuclease Z/Hydroxyacylglutathione hydrolase-like"/>
    <property type="match status" value="1"/>
</dbReference>
<gene>
    <name evidence="2" type="ORF">C4520_18645</name>
</gene>
<feature type="domain" description="Rubredoxin-like" evidence="1">
    <location>
        <begin position="3"/>
        <end position="36"/>
    </location>
</feature>